<keyword evidence="1" id="KW-0472">Membrane</keyword>
<keyword evidence="1" id="KW-0812">Transmembrane</keyword>
<evidence type="ECO:0000313" key="2">
    <source>
        <dbReference type="EMBL" id="TMQ50098.1"/>
    </source>
</evidence>
<evidence type="ECO:0000313" key="3">
    <source>
        <dbReference type="Proteomes" id="UP000317716"/>
    </source>
</evidence>
<feature type="transmembrane region" description="Helical" evidence="1">
    <location>
        <begin position="119"/>
        <end position="138"/>
    </location>
</feature>
<reference evidence="2 3" key="1">
    <citation type="journal article" date="2019" name="Nat. Microbiol.">
        <title>Mediterranean grassland soil C-N compound turnover is dependent on rainfall and depth, and is mediated by genomically divergent microorganisms.</title>
        <authorList>
            <person name="Diamond S."/>
            <person name="Andeer P.F."/>
            <person name="Li Z."/>
            <person name="Crits-Christoph A."/>
            <person name="Burstein D."/>
            <person name="Anantharaman K."/>
            <person name="Lane K.R."/>
            <person name="Thomas B.C."/>
            <person name="Pan C."/>
            <person name="Northen T.R."/>
            <person name="Banfield J.F."/>
        </authorList>
    </citation>
    <scope>NUCLEOTIDE SEQUENCE [LARGE SCALE GENOMIC DNA]</scope>
    <source>
        <strain evidence="2">WS_2</strain>
    </source>
</reference>
<protein>
    <recommendedName>
        <fullName evidence="4">DUF420 domain-containing protein</fullName>
    </recommendedName>
</protein>
<accession>A0A538SFF2</accession>
<feature type="transmembrane region" description="Helical" evidence="1">
    <location>
        <begin position="6"/>
        <end position="26"/>
    </location>
</feature>
<evidence type="ECO:0000256" key="1">
    <source>
        <dbReference type="SAM" id="Phobius"/>
    </source>
</evidence>
<feature type="transmembrane region" description="Helical" evidence="1">
    <location>
        <begin position="38"/>
        <end position="56"/>
    </location>
</feature>
<name>A0A538SFF2_UNCEI</name>
<keyword evidence="1" id="KW-1133">Transmembrane helix</keyword>
<sequence>MHIPPFSIFSAVSELFVTAGVVYVIARNWRRRPFPLGLFLAVAVFEACVNVFYMATRTARAAAGTEALGTGMKIAFAAHGLLSLMAYLVFVVLGVIAWQEQRAGRYFFRERPALTWTFAVAWAISVGSGEVMFVLRYMC</sequence>
<dbReference type="Proteomes" id="UP000317716">
    <property type="component" value="Unassembled WGS sequence"/>
</dbReference>
<gene>
    <name evidence="2" type="ORF">E6K72_11750</name>
</gene>
<dbReference type="EMBL" id="VBOS01000425">
    <property type="protein sequence ID" value="TMQ50098.1"/>
    <property type="molecule type" value="Genomic_DNA"/>
</dbReference>
<dbReference type="AlphaFoldDB" id="A0A538SFF2"/>
<feature type="transmembrane region" description="Helical" evidence="1">
    <location>
        <begin position="76"/>
        <end position="98"/>
    </location>
</feature>
<proteinExistence type="predicted"/>
<evidence type="ECO:0008006" key="4">
    <source>
        <dbReference type="Google" id="ProtNLM"/>
    </source>
</evidence>
<comment type="caution">
    <text evidence="2">The sequence shown here is derived from an EMBL/GenBank/DDBJ whole genome shotgun (WGS) entry which is preliminary data.</text>
</comment>
<organism evidence="2 3">
    <name type="scientific">Eiseniibacteriota bacterium</name>
    <dbReference type="NCBI Taxonomy" id="2212470"/>
    <lineage>
        <taxon>Bacteria</taxon>
        <taxon>Candidatus Eiseniibacteriota</taxon>
    </lineage>
</organism>